<dbReference type="GO" id="GO:0004722">
    <property type="term" value="F:protein serine/threonine phosphatase activity"/>
    <property type="evidence" value="ECO:0007669"/>
    <property type="project" value="InterPro"/>
</dbReference>
<name>A0A2N3NIB7_9PEZI</name>
<dbReference type="InParanoid" id="A0A2N3NIB7"/>
<evidence type="ECO:0000259" key="6">
    <source>
        <dbReference type="PROSITE" id="PS51746"/>
    </source>
</evidence>
<protein>
    <recommendedName>
        <fullName evidence="6">PPM-type phosphatase domain-containing protein</fullName>
    </recommendedName>
</protein>
<evidence type="ECO:0000256" key="4">
    <source>
        <dbReference type="RuleBase" id="RU003465"/>
    </source>
</evidence>
<dbReference type="PROSITE" id="PS51746">
    <property type="entry name" value="PPM_2"/>
    <property type="match status" value="1"/>
</dbReference>
<evidence type="ECO:0000256" key="5">
    <source>
        <dbReference type="SAM" id="MobiDB-lite"/>
    </source>
</evidence>
<feature type="compositionally biased region" description="Polar residues" evidence="5">
    <location>
        <begin position="83"/>
        <end position="99"/>
    </location>
</feature>
<dbReference type="Pfam" id="PF00481">
    <property type="entry name" value="PP2C"/>
    <property type="match status" value="1"/>
</dbReference>
<organism evidence="7 8">
    <name type="scientific">Lomentospora prolificans</name>
    <dbReference type="NCBI Taxonomy" id="41688"/>
    <lineage>
        <taxon>Eukaryota</taxon>
        <taxon>Fungi</taxon>
        <taxon>Dikarya</taxon>
        <taxon>Ascomycota</taxon>
        <taxon>Pezizomycotina</taxon>
        <taxon>Sordariomycetes</taxon>
        <taxon>Hypocreomycetidae</taxon>
        <taxon>Microascales</taxon>
        <taxon>Microascaceae</taxon>
        <taxon>Lomentospora</taxon>
    </lineage>
</organism>
<dbReference type="InterPro" id="IPR015655">
    <property type="entry name" value="PP2C"/>
</dbReference>
<evidence type="ECO:0000313" key="7">
    <source>
        <dbReference type="EMBL" id="PKS12199.1"/>
    </source>
</evidence>
<proteinExistence type="inferred from homology"/>
<evidence type="ECO:0000313" key="8">
    <source>
        <dbReference type="Proteomes" id="UP000233524"/>
    </source>
</evidence>
<dbReference type="InterPro" id="IPR000222">
    <property type="entry name" value="PP2C_BS"/>
</dbReference>
<evidence type="ECO:0000256" key="1">
    <source>
        <dbReference type="ARBA" id="ARBA00022723"/>
    </source>
</evidence>
<dbReference type="Proteomes" id="UP000233524">
    <property type="component" value="Unassembled WGS sequence"/>
</dbReference>
<accession>A0A2N3NIB7</accession>
<dbReference type="STRING" id="41688.A0A2N3NIB7"/>
<feature type="compositionally biased region" description="Low complexity" evidence="5">
    <location>
        <begin position="23"/>
        <end position="32"/>
    </location>
</feature>
<comment type="caution">
    <text evidence="7">The sequence shown here is derived from an EMBL/GenBank/DDBJ whole genome shotgun (WGS) entry which is preliminary data.</text>
</comment>
<dbReference type="InterPro" id="IPR001932">
    <property type="entry name" value="PPM-type_phosphatase-like_dom"/>
</dbReference>
<dbReference type="SMART" id="SM00332">
    <property type="entry name" value="PP2Cc"/>
    <property type="match status" value="1"/>
</dbReference>
<dbReference type="Gene3D" id="3.60.40.10">
    <property type="entry name" value="PPM-type phosphatase domain"/>
    <property type="match status" value="1"/>
</dbReference>
<sequence>MTHLPWRTLSRHARLRSRTLSAPQQHLPPQLQARRAFSPSPSPVAREALESSHSNDHRFDPEADPYPLLPPNRPVLRDAARHQPSTHQSMCTTTNQTTHKMPIQPANPSDGAARPRRKFHNYFITHLPSSSMHPEKRIAAGPGHKLPRDASMPHTPKPGHSPASIPGPGMAHRDMTVVRIPLRSAKHHFGRATSRGTRPYNEDSDQAGTIDMPAFAKRAPISLVRNPQKQAEITPADSSFGDPQIFYFAVFDGHGGSECSEFLRDELHGYIEEASSELGLRSSLGKKHRPGTPPGNVEKNEASKAASATQQVKMMSAEEVEKEMRGHVPTKDPHGVVTETDHRDAIHGDDPVPARVRDFKSAIHQLSGLVKDYRNTVGGYFRRFQPEHFNLNDDIPEITVESVLEYAFLRADLDFISAQARKPDTHDLTAGDAPYNNDEILGVPHATPSGQHIGGRMRFKGGSTASVALLSTPTPAPFWHPSAHATLMVAHVGDTRAILCETSTGLAAPVTSDHHPTAPAEARRLRRYAPAASMVTGDSFGEQRIQGLANSRAFGDIKSKRIGVSAEPEITRLDMTPAQYSFLVLCSDGVSGTLSDQEIVDIVKEAKTPDQGARDVVNLSTEISRNGDNATCLVVRLGGWERRSEGGLGSLGTKEVRDLRRAEALDPRRGKT</sequence>
<evidence type="ECO:0000256" key="3">
    <source>
        <dbReference type="ARBA" id="ARBA00022912"/>
    </source>
</evidence>
<dbReference type="SUPFAM" id="SSF81606">
    <property type="entry name" value="PP2C-like"/>
    <property type="match status" value="1"/>
</dbReference>
<feature type="region of interest" description="Disordered" evidence="5">
    <location>
        <begin position="15"/>
        <end position="68"/>
    </location>
</feature>
<evidence type="ECO:0000256" key="2">
    <source>
        <dbReference type="ARBA" id="ARBA00022801"/>
    </source>
</evidence>
<reference evidence="7 8" key="1">
    <citation type="journal article" date="2017" name="G3 (Bethesda)">
        <title>First Draft Genome Sequence of the Pathogenic Fungus Lomentospora prolificans (Formerly Scedosporium prolificans).</title>
        <authorList>
            <person name="Luo R."/>
            <person name="Zimin A."/>
            <person name="Workman R."/>
            <person name="Fan Y."/>
            <person name="Pertea G."/>
            <person name="Grossman N."/>
            <person name="Wear M.P."/>
            <person name="Jia B."/>
            <person name="Miller H."/>
            <person name="Casadevall A."/>
            <person name="Timp W."/>
            <person name="Zhang S.X."/>
            <person name="Salzberg S.L."/>
        </authorList>
    </citation>
    <scope>NUCLEOTIDE SEQUENCE [LARGE SCALE GENOMIC DNA]</scope>
    <source>
        <strain evidence="7 8">JHH-5317</strain>
    </source>
</reference>
<dbReference type="GO" id="GO:0046872">
    <property type="term" value="F:metal ion binding"/>
    <property type="evidence" value="ECO:0007669"/>
    <property type="project" value="UniProtKB-KW"/>
</dbReference>
<dbReference type="EMBL" id="NLAX01000004">
    <property type="protein sequence ID" value="PKS12199.1"/>
    <property type="molecule type" value="Genomic_DNA"/>
</dbReference>
<dbReference type="InterPro" id="IPR036457">
    <property type="entry name" value="PPM-type-like_dom_sf"/>
</dbReference>
<keyword evidence="1" id="KW-0479">Metal-binding</keyword>
<dbReference type="PROSITE" id="PS01032">
    <property type="entry name" value="PPM_1"/>
    <property type="match status" value="1"/>
</dbReference>
<feature type="region of interest" description="Disordered" evidence="5">
    <location>
        <begin position="81"/>
        <end position="114"/>
    </location>
</feature>
<comment type="similarity">
    <text evidence="4">Belongs to the PP2C family.</text>
</comment>
<keyword evidence="3 4" id="KW-0904">Protein phosphatase</keyword>
<feature type="domain" description="PPM-type phosphatase" evidence="6">
    <location>
        <begin position="220"/>
        <end position="637"/>
    </location>
</feature>
<keyword evidence="8" id="KW-1185">Reference proteome</keyword>
<dbReference type="CDD" id="cd00143">
    <property type="entry name" value="PP2Cc"/>
    <property type="match status" value="1"/>
</dbReference>
<dbReference type="PANTHER" id="PTHR13832:SF589">
    <property type="entry name" value="[PYRUVATE DEHYDROGENASE [ACETYL-TRANSFERRING]]-PHOSPHATASE 2, MITOCHONDRIAL"/>
    <property type="match status" value="1"/>
</dbReference>
<feature type="region of interest" description="Disordered" evidence="5">
    <location>
        <begin position="281"/>
        <end position="310"/>
    </location>
</feature>
<dbReference type="OrthoDB" id="416093at2759"/>
<gene>
    <name evidence="7" type="ORF">jhhlp_001498</name>
</gene>
<dbReference type="VEuPathDB" id="FungiDB:jhhlp_001498"/>
<dbReference type="AlphaFoldDB" id="A0A2N3NIB7"/>
<dbReference type="PANTHER" id="PTHR13832">
    <property type="entry name" value="PROTEIN PHOSPHATASE 2C"/>
    <property type="match status" value="1"/>
</dbReference>
<feature type="region of interest" description="Disordered" evidence="5">
    <location>
        <begin position="133"/>
        <end position="170"/>
    </location>
</feature>
<keyword evidence="2 4" id="KW-0378">Hydrolase</keyword>
<feature type="compositionally biased region" description="Basic and acidic residues" evidence="5">
    <location>
        <begin position="47"/>
        <end position="61"/>
    </location>
</feature>